<evidence type="ECO:0000259" key="3">
    <source>
        <dbReference type="Pfam" id="PF13962"/>
    </source>
</evidence>
<organism evidence="4 5">
    <name type="scientific">Pisum sativum</name>
    <name type="common">Garden pea</name>
    <name type="synonym">Lathyrus oleraceus</name>
    <dbReference type="NCBI Taxonomy" id="3888"/>
    <lineage>
        <taxon>Eukaryota</taxon>
        <taxon>Viridiplantae</taxon>
        <taxon>Streptophyta</taxon>
        <taxon>Embryophyta</taxon>
        <taxon>Tracheophyta</taxon>
        <taxon>Spermatophyta</taxon>
        <taxon>Magnoliopsida</taxon>
        <taxon>eudicotyledons</taxon>
        <taxon>Gunneridae</taxon>
        <taxon>Pentapetalae</taxon>
        <taxon>rosids</taxon>
        <taxon>fabids</taxon>
        <taxon>Fabales</taxon>
        <taxon>Fabaceae</taxon>
        <taxon>Papilionoideae</taxon>
        <taxon>50 kb inversion clade</taxon>
        <taxon>NPAAA clade</taxon>
        <taxon>Hologalegina</taxon>
        <taxon>IRL clade</taxon>
        <taxon>Fabeae</taxon>
        <taxon>Lathyrus</taxon>
    </lineage>
</organism>
<evidence type="ECO:0000256" key="2">
    <source>
        <dbReference type="SAM" id="Phobius"/>
    </source>
</evidence>
<dbReference type="PANTHER" id="PTHR24177:SF437">
    <property type="entry name" value="ANKYRIN REPEAT PROTEIN"/>
    <property type="match status" value="1"/>
</dbReference>
<comment type="caution">
    <text evidence="4">The sequence shown here is derived from an EMBL/GenBank/DDBJ whole genome shotgun (WGS) entry which is preliminary data.</text>
</comment>
<dbReference type="Proteomes" id="UP001058974">
    <property type="component" value="Chromosome 1"/>
</dbReference>
<dbReference type="InterPro" id="IPR026961">
    <property type="entry name" value="PGG_dom"/>
</dbReference>
<feature type="transmembrane region" description="Helical" evidence="2">
    <location>
        <begin position="340"/>
        <end position="365"/>
    </location>
</feature>
<feature type="transmembrane region" description="Helical" evidence="2">
    <location>
        <begin position="48"/>
        <end position="65"/>
    </location>
</feature>
<gene>
    <name evidence="4" type="ORF">KIW84_014144</name>
</gene>
<dbReference type="PANTHER" id="PTHR24177">
    <property type="entry name" value="CASKIN"/>
    <property type="match status" value="1"/>
</dbReference>
<sequence length="463" mass="52659">MLEKNDQLPTVRGGNGYTPIQYSALQGRYKMTWHLYHKTIHCFEDKDWNLLFFACIYTGIYDLALKMARHKNELAFARDANKETALHFLAQNEISLDSCCRGPEHDDNPVMINPDMKNLVVFQLVKFLWTTILDKYYYSDAELRKIRNEPSQLIFDAAKVGNFGFLSELISGYPSLIWDVDSKRRTILHIAVMHRHASIFNLVHKIGHIKGVIVTYEDEEGNTLLHLAAKLAPRNQLELVSGAAFQMCLELLWFEKVKKIMLPAQIKLRNSEGDTAQELFSKEHEKLRENAESWMKKTAESCMLISTVIATGVFTAALSLPGGTNDDTGKPNYLAKTSFLVFAVSDASALISSSTAILIFLSILVSRYGECDFYKSLPLKLIFGLIALFISITSMMVAFSSAFFIIYYHGSKWVPSSIALLSFLPILLYIGLQFSLFSDIIYSTYYWRMLSKPGKNMIYVLEK</sequence>
<feature type="domain" description="PGG" evidence="3">
    <location>
        <begin position="293"/>
        <end position="405"/>
    </location>
</feature>
<keyword evidence="2" id="KW-0812">Transmembrane</keyword>
<dbReference type="AlphaFoldDB" id="A0A9D5GYR0"/>
<evidence type="ECO:0000313" key="5">
    <source>
        <dbReference type="Proteomes" id="UP001058974"/>
    </source>
</evidence>
<feature type="transmembrane region" description="Helical" evidence="2">
    <location>
        <begin position="426"/>
        <end position="447"/>
    </location>
</feature>
<dbReference type="SUPFAM" id="SSF48403">
    <property type="entry name" value="Ankyrin repeat"/>
    <property type="match status" value="1"/>
</dbReference>
<feature type="transmembrane region" description="Helical" evidence="2">
    <location>
        <begin position="377"/>
        <end position="406"/>
    </location>
</feature>
<reference evidence="4 5" key="1">
    <citation type="journal article" date="2022" name="Nat. Genet.">
        <title>Improved pea reference genome and pan-genome highlight genomic features and evolutionary characteristics.</title>
        <authorList>
            <person name="Yang T."/>
            <person name="Liu R."/>
            <person name="Luo Y."/>
            <person name="Hu S."/>
            <person name="Wang D."/>
            <person name="Wang C."/>
            <person name="Pandey M.K."/>
            <person name="Ge S."/>
            <person name="Xu Q."/>
            <person name="Li N."/>
            <person name="Li G."/>
            <person name="Huang Y."/>
            <person name="Saxena R.K."/>
            <person name="Ji Y."/>
            <person name="Li M."/>
            <person name="Yan X."/>
            <person name="He Y."/>
            <person name="Liu Y."/>
            <person name="Wang X."/>
            <person name="Xiang C."/>
            <person name="Varshney R.K."/>
            <person name="Ding H."/>
            <person name="Gao S."/>
            <person name="Zong X."/>
        </authorList>
    </citation>
    <scope>NUCLEOTIDE SEQUENCE [LARGE SCALE GENOMIC DNA]</scope>
    <source>
        <strain evidence="4 5">cv. Zhongwan 6</strain>
    </source>
</reference>
<evidence type="ECO:0000256" key="1">
    <source>
        <dbReference type="ARBA" id="ARBA00004202"/>
    </source>
</evidence>
<keyword evidence="5" id="KW-1185">Reference proteome</keyword>
<dbReference type="Gene3D" id="1.25.40.20">
    <property type="entry name" value="Ankyrin repeat-containing domain"/>
    <property type="match status" value="1"/>
</dbReference>
<name>A0A9D5GYR0_PEA</name>
<feature type="transmembrane region" description="Helical" evidence="2">
    <location>
        <begin position="302"/>
        <end position="320"/>
    </location>
</feature>
<comment type="subcellular location">
    <subcellularLocation>
        <location evidence="1">Cell membrane</location>
        <topology evidence="1">Peripheral membrane protein</topology>
    </subcellularLocation>
</comment>
<dbReference type="EMBL" id="JAMSHJ010000001">
    <property type="protein sequence ID" value="KAI5446175.1"/>
    <property type="molecule type" value="Genomic_DNA"/>
</dbReference>
<keyword evidence="2" id="KW-0472">Membrane</keyword>
<keyword evidence="2" id="KW-1133">Transmembrane helix</keyword>
<evidence type="ECO:0000313" key="4">
    <source>
        <dbReference type="EMBL" id="KAI5446175.1"/>
    </source>
</evidence>
<dbReference type="Gramene" id="Psat01G0414400-T1">
    <property type="protein sequence ID" value="KAI5446175.1"/>
    <property type="gene ID" value="KIW84_014144"/>
</dbReference>
<dbReference type="InterPro" id="IPR036770">
    <property type="entry name" value="Ankyrin_rpt-contain_sf"/>
</dbReference>
<dbReference type="Pfam" id="PF13962">
    <property type="entry name" value="PGG"/>
    <property type="match status" value="1"/>
</dbReference>
<proteinExistence type="predicted"/>
<dbReference type="GO" id="GO:0005886">
    <property type="term" value="C:plasma membrane"/>
    <property type="evidence" value="ECO:0007669"/>
    <property type="project" value="UniProtKB-SubCell"/>
</dbReference>
<accession>A0A9D5GYR0</accession>
<protein>
    <recommendedName>
        <fullName evidence="3">PGG domain-containing protein</fullName>
    </recommendedName>
</protein>